<sequence>MQALYHSLSEKDRRRYAAIEAEKLGHGGIEYIAKLFGCHRDTIRQGRADIEALPEDPAEGRVRKKGAAGEMLAAASPGLSKRLKKKLKRKRRARPSKTEPSGPTWD</sequence>
<reference evidence="2 3" key="1">
    <citation type="journal article" date="2013" name="Mar. Genomics">
        <title>Expression of sulfatases in Rhodopirellula baltica and the diversity of sulfatases in the genus Rhodopirellula.</title>
        <authorList>
            <person name="Wegner C.E."/>
            <person name="Richter-Heitmann T."/>
            <person name="Klindworth A."/>
            <person name="Klockow C."/>
            <person name="Richter M."/>
            <person name="Achstetter T."/>
            <person name="Glockner F.O."/>
            <person name="Harder J."/>
        </authorList>
    </citation>
    <scope>NUCLEOTIDE SEQUENCE [LARGE SCALE GENOMIC DNA]</scope>
    <source>
        <strain evidence="2 3">SM1</strain>
    </source>
</reference>
<dbReference type="EMBL" id="ANOG01000286">
    <property type="protein sequence ID" value="EMI21030.1"/>
    <property type="molecule type" value="Genomic_DNA"/>
</dbReference>
<feature type="compositionally biased region" description="Basic residues" evidence="1">
    <location>
        <begin position="81"/>
        <end position="95"/>
    </location>
</feature>
<evidence type="ECO:0000256" key="1">
    <source>
        <dbReference type="SAM" id="MobiDB-lite"/>
    </source>
</evidence>
<accession>M5RP07</accession>
<dbReference type="Proteomes" id="UP000011991">
    <property type="component" value="Unassembled WGS sequence"/>
</dbReference>
<dbReference type="PATRIC" id="fig|1265738.3.peg.2049"/>
<comment type="caution">
    <text evidence="2">The sequence shown here is derived from an EMBL/GenBank/DDBJ whole genome shotgun (WGS) entry which is preliminary data.</text>
</comment>
<protein>
    <submittedName>
        <fullName evidence="2">Uncharacterized protein</fullName>
    </submittedName>
</protein>
<evidence type="ECO:0000313" key="2">
    <source>
        <dbReference type="EMBL" id="EMI21030.1"/>
    </source>
</evidence>
<evidence type="ECO:0000313" key="3">
    <source>
        <dbReference type="Proteomes" id="UP000011991"/>
    </source>
</evidence>
<keyword evidence="3" id="KW-1185">Reference proteome</keyword>
<dbReference type="AlphaFoldDB" id="M5RP07"/>
<gene>
    <name evidence="2" type="ORF">RMSM_02047</name>
</gene>
<organism evidence="2 3">
    <name type="scientific">Rhodopirellula maiorica SM1</name>
    <dbReference type="NCBI Taxonomy" id="1265738"/>
    <lineage>
        <taxon>Bacteria</taxon>
        <taxon>Pseudomonadati</taxon>
        <taxon>Planctomycetota</taxon>
        <taxon>Planctomycetia</taxon>
        <taxon>Pirellulales</taxon>
        <taxon>Pirellulaceae</taxon>
        <taxon>Novipirellula</taxon>
    </lineage>
</organism>
<feature type="region of interest" description="Disordered" evidence="1">
    <location>
        <begin position="54"/>
        <end position="106"/>
    </location>
</feature>
<name>M5RP07_9BACT</name>
<proteinExistence type="predicted"/>